<evidence type="ECO:0000313" key="2">
    <source>
        <dbReference type="EMBL" id="EGW20481.1"/>
    </source>
</evidence>
<evidence type="ECO:0000259" key="1">
    <source>
        <dbReference type="PROSITE" id="PS50994"/>
    </source>
</evidence>
<feature type="domain" description="Integrase catalytic" evidence="1">
    <location>
        <begin position="161"/>
        <end position="344"/>
    </location>
</feature>
<evidence type="ECO:0000313" key="3">
    <source>
        <dbReference type="Proteomes" id="UP000004664"/>
    </source>
</evidence>
<sequence>MGKQERRAYLQAISKRYCRSDKANKQKILDEFCAVCSYARKYAIRLLNRKQNSPSLPRKRPGAKPKYHTPSLMEPLRRIWFASDQLCGKRLKAALPLWLSHYENEYGTLSETVRGDLLKVSAATLDRLLKPLRVQHSKGLSGTKPGSLLKTQIPIRTQHWDETQPGFMEADTVAHCGNSLAGDFVWSLTMTDIVTGWTECRATWNKGSQGVLEQIQAIESVLPFPLRGFDCDNGSEFLNHYLLRYFTDHPASPAFTRSRPYKKNDNAHVEQKNWTHARQLFGYDRIGKPELVAMMNTVYRSLWCPLQNHFCPSLKLKEKHRNGAKYIKKYHAPQTPYQRVLDHPDVSETTKIALKKQHDQLNPFAIKANIEQQLKLIFSQVSVTPNVRHRL</sequence>
<dbReference type="InterPro" id="IPR036397">
    <property type="entry name" value="RNaseH_sf"/>
</dbReference>
<dbReference type="SUPFAM" id="SSF53098">
    <property type="entry name" value="Ribonuclease H-like"/>
    <property type="match status" value="1"/>
</dbReference>
<dbReference type="InterPro" id="IPR001584">
    <property type="entry name" value="Integrase_cat-core"/>
</dbReference>
<dbReference type="HOGENOM" id="CLU_029113_0_0_6"/>
<dbReference type="PROSITE" id="PS50994">
    <property type="entry name" value="INTEGRASE"/>
    <property type="match status" value="1"/>
</dbReference>
<dbReference type="AlphaFoldDB" id="G3IZV9"/>
<dbReference type="EMBL" id="JH109153">
    <property type="protein sequence ID" value="EGW20481.1"/>
    <property type="molecule type" value="Genomic_DNA"/>
</dbReference>
<name>G3IZV9_METTV</name>
<proteinExistence type="predicted"/>
<reference evidence="2 3" key="1">
    <citation type="submission" date="2011-06" db="EMBL/GenBank/DDBJ databases">
        <title>Genomic sequence of Methylobacter tundripaludum SV96.</title>
        <authorList>
            <consortium name="US DOE Joint Genome Institute"/>
            <person name="Lucas S."/>
            <person name="Han J."/>
            <person name="Lapidus A."/>
            <person name="Cheng J.-F."/>
            <person name="Goodwin L."/>
            <person name="Pitluck S."/>
            <person name="Held B."/>
            <person name="Detter J.C."/>
            <person name="Han C."/>
            <person name="Tapia R."/>
            <person name="Land M."/>
            <person name="Hauser L."/>
            <person name="Kyrpides N."/>
            <person name="Ivanova N."/>
            <person name="Ovchinnikova G."/>
            <person name="Pagani I."/>
            <person name="Klotz M.G."/>
            <person name="Dispirito A.A."/>
            <person name="Murrell J.C."/>
            <person name="Dunfield P."/>
            <person name="Kalyuzhnaya M.G."/>
            <person name="Svenning M."/>
            <person name="Trotsenko Y.A."/>
            <person name="Stein L.Y."/>
            <person name="Woyke T."/>
        </authorList>
    </citation>
    <scope>NUCLEOTIDE SEQUENCE [LARGE SCALE GENOMIC DNA]</scope>
    <source>
        <strain evidence="3">ATCC BAA-1195 / DSM 17260 / SV96</strain>
    </source>
</reference>
<dbReference type="GO" id="GO:0015074">
    <property type="term" value="P:DNA integration"/>
    <property type="evidence" value="ECO:0007669"/>
    <property type="project" value="InterPro"/>
</dbReference>
<protein>
    <submittedName>
        <fullName evidence="2">Integrase catalytic region</fullName>
    </submittedName>
</protein>
<dbReference type="Proteomes" id="UP000004664">
    <property type="component" value="Unassembled WGS sequence"/>
</dbReference>
<dbReference type="RefSeq" id="WP_006892807.1">
    <property type="nucleotide sequence ID" value="NZ_JH109153.1"/>
</dbReference>
<gene>
    <name evidence="2" type="ORF">Mettu_3625</name>
</gene>
<accession>G3IZV9</accession>
<dbReference type="GO" id="GO:0003676">
    <property type="term" value="F:nucleic acid binding"/>
    <property type="evidence" value="ECO:0007669"/>
    <property type="project" value="InterPro"/>
</dbReference>
<organism evidence="2 3">
    <name type="scientific">Methylobacter tundripaludum (strain ATCC BAA-1195 / DSM 17260 / SV96)</name>
    <dbReference type="NCBI Taxonomy" id="697282"/>
    <lineage>
        <taxon>Bacteria</taxon>
        <taxon>Pseudomonadati</taxon>
        <taxon>Pseudomonadota</taxon>
        <taxon>Gammaproteobacteria</taxon>
        <taxon>Methylococcales</taxon>
        <taxon>Methylococcaceae</taxon>
        <taxon>Methylobacter</taxon>
    </lineage>
</organism>
<dbReference type="InterPro" id="IPR012337">
    <property type="entry name" value="RNaseH-like_sf"/>
</dbReference>
<dbReference type="Gene3D" id="3.30.420.10">
    <property type="entry name" value="Ribonuclease H-like superfamily/Ribonuclease H"/>
    <property type="match status" value="1"/>
</dbReference>
<keyword evidence="3" id="KW-1185">Reference proteome</keyword>
<dbReference type="eggNOG" id="COG2801">
    <property type="taxonomic scope" value="Bacteria"/>
</dbReference>